<keyword evidence="1" id="KW-0436">Ligase</keyword>
<reference evidence="2" key="1">
    <citation type="submission" date="2014-09" db="EMBL/GenBank/DDBJ databases">
        <authorList>
            <person name="Mudge J."/>
            <person name="Ramaraj T."/>
            <person name="Lindquist I.E."/>
            <person name="Bharti A.K."/>
            <person name="Sundararajan A."/>
            <person name="Cameron C.T."/>
            <person name="Woodward J.E."/>
            <person name="May G.D."/>
            <person name="Brubaker C."/>
            <person name="Broadhvest J."/>
            <person name="Wilkins T.A."/>
        </authorList>
    </citation>
    <scope>NUCLEOTIDE SEQUENCE</scope>
    <source>
        <strain evidence="2">cv. AKA8401</strain>
    </source>
</reference>
<evidence type="ECO:0000313" key="1">
    <source>
        <dbReference type="EMBL" id="KHG26236.1"/>
    </source>
</evidence>
<sequence>MRNSDLDRGKAKQCHQASIEDQGMSEASIILSPEYFDFGIYRDLNLLFSVLVGASKGGKRAW</sequence>
<dbReference type="AlphaFoldDB" id="A0A0B0PS47"/>
<gene>
    <name evidence="1" type="ORF">F383_08017</name>
</gene>
<protein>
    <submittedName>
        <fullName evidence="1">Histidine--tRNA ligase</fullName>
    </submittedName>
</protein>
<name>A0A0B0PS47_GOSAR</name>
<proteinExistence type="predicted"/>
<evidence type="ECO:0000313" key="2">
    <source>
        <dbReference type="Proteomes" id="UP000032142"/>
    </source>
</evidence>
<dbReference type="GO" id="GO:0016874">
    <property type="term" value="F:ligase activity"/>
    <property type="evidence" value="ECO:0007669"/>
    <property type="project" value="UniProtKB-KW"/>
</dbReference>
<keyword evidence="2" id="KW-1185">Reference proteome</keyword>
<dbReference type="EMBL" id="KN435602">
    <property type="protein sequence ID" value="KHG26236.1"/>
    <property type="molecule type" value="Genomic_DNA"/>
</dbReference>
<dbReference type="Proteomes" id="UP000032142">
    <property type="component" value="Unassembled WGS sequence"/>
</dbReference>
<organism evidence="1 2">
    <name type="scientific">Gossypium arboreum</name>
    <name type="common">Tree cotton</name>
    <name type="synonym">Gossypium nanking</name>
    <dbReference type="NCBI Taxonomy" id="29729"/>
    <lineage>
        <taxon>Eukaryota</taxon>
        <taxon>Viridiplantae</taxon>
        <taxon>Streptophyta</taxon>
        <taxon>Embryophyta</taxon>
        <taxon>Tracheophyta</taxon>
        <taxon>Spermatophyta</taxon>
        <taxon>Magnoliopsida</taxon>
        <taxon>eudicotyledons</taxon>
        <taxon>Gunneridae</taxon>
        <taxon>Pentapetalae</taxon>
        <taxon>rosids</taxon>
        <taxon>malvids</taxon>
        <taxon>Malvales</taxon>
        <taxon>Malvaceae</taxon>
        <taxon>Malvoideae</taxon>
        <taxon>Gossypium</taxon>
    </lineage>
</organism>
<accession>A0A0B0PS47</accession>